<feature type="domain" description="Cyclin-like" evidence="7">
    <location>
        <begin position="283"/>
        <end position="371"/>
    </location>
</feature>
<dbReference type="InterPro" id="IPR013763">
    <property type="entry name" value="Cyclin-like_dom"/>
</dbReference>
<dbReference type="InterPro" id="IPR018618">
    <property type="entry name" value="GID4/10-like"/>
</dbReference>
<dbReference type="InterPro" id="IPR006671">
    <property type="entry name" value="Cyclin_N"/>
</dbReference>
<evidence type="ECO:0000256" key="1">
    <source>
        <dbReference type="ARBA" id="ARBA00011177"/>
    </source>
</evidence>
<dbReference type="GO" id="GO:0034657">
    <property type="term" value="C:GID complex"/>
    <property type="evidence" value="ECO:0007669"/>
    <property type="project" value="TreeGrafter"/>
</dbReference>
<dbReference type="Pfam" id="PF00134">
    <property type="entry name" value="Cyclin_N"/>
    <property type="match status" value="1"/>
</dbReference>
<comment type="caution">
    <text evidence="8">The sequence shown here is derived from an EMBL/GenBank/DDBJ whole genome shotgun (WGS) entry which is preliminary data.</text>
</comment>
<name>A0A1Q3C8F1_CEPFO</name>
<dbReference type="EMBL" id="BDDD01001508">
    <property type="protein sequence ID" value="GAV76556.1"/>
    <property type="molecule type" value="Genomic_DNA"/>
</dbReference>
<organism evidence="8 9">
    <name type="scientific">Cephalotus follicularis</name>
    <name type="common">Albany pitcher plant</name>
    <dbReference type="NCBI Taxonomy" id="3775"/>
    <lineage>
        <taxon>Eukaryota</taxon>
        <taxon>Viridiplantae</taxon>
        <taxon>Streptophyta</taxon>
        <taxon>Embryophyta</taxon>
        <taxon>Tracheophyta</taxon>
        <taxon>Spermatophyta</taxon>
        <taxon>Magnoliopsida</taxon>
        <taxon>eudicotyledons</taxon>
        <taxon>Gunneridae</taxon>
        <taxon>Pentapetalae</taxon>
        <taxon>rosids</taxon>
        <taxon>fabids</taxon>
        <taxon>Oxalidales</taxon>
        <taxon>Cephalotaceae</taxon>
        <taxon>Cephalotus</taxon>
    </lineage>
</organism>
<proteinExistence type="inferred from homology"/>
<keyword evidence="2 5" id="KW-0195">Cyclin</keyword>
<dbReference type="AlphaFoldDB" id="A0A1Q3C8F1"/>
<dbReference type="Proteomes" id="UP000187406">
    <property type="component" value="Unassembled WGS sequence"/>
</dbReference>
<evidence type="ECO:0000256" key="2">
    <source>
        <dbReference type="ARBA" id="ARBA00023127"/>
    </source>
</evidence>
<evidence type="ECO:0000256" key="3">
    <source>
        <dbReference type="ARBA" id="ARBA00032263"/>
    </source>
</evidence>
<dbReference type="Pfam" id="PF02984">
    <property type="entry name" value="Cyclin_C"/>
    <property type="match status" value="1"/>
</dbReference>
<dbReference type="Gene3D" id="1.10.472.10">
    <property type="entry name" value="Cyclin-like"/>
    <property type="match status" value="2"/>
</dbReference>
<gene>
    <name evidence="8" type="ORF">CFOL_v3_20029</name>
</gene>
<feature type="region of interest" description="Disordered" evidence="6">
    <location>
        <begin position="1"/>
        <end position="20"/>
    </location>
</feature>
<comment type="similarity">
    <text evidence="4">Belongs to the GID4/VID24 family.</text>
</comment>
<evidence type="ECO:0000256" key="5">
    <source>
        <dbReference type="RuleBase" id="RU000383"/>
    </source>
</evidence>
<dbReference type="STRING" id="3775.A0A1Q3C8F1"/>
<dbReference type="Pfam" id="PF09783">
    <property type="entry name" value="Vac_ImportDeg"/>
    <property type="match status" value="1"/>
</dbReference>
<dbReference type="PANTHER" id="PTHR14534">
    <property type="entry name" value="VACUOLAR IMPORT AND DEGRADATION PROTEIN 24"/>
    <property type="match status" value="1"/>
</dbReference>
<keyword evidence="9" id="KW-1185">Reference proteome</keyword>
<dbReference type="InterPro" id="IPR036915">
    <property type="entry name" value="Cyclin-like_sf"/>
</dbReference>
<evidence type="ECO:0000313" key="8">
    <source>
        <dbReference type="EMBL" id="GAV76556.1"/>
    </source>
</evidence>
<dbReference type="PANTHER" id="PTHR14534:SF3">
    <property type="entry name" value="GID COMPLEX SUBUNIT 4 HOMOLOG"/>
    <property type="match status" value="1"/>
</dbReference>
<comment type="subunit">
    <text evidence="1">Interacts with the CDC2 protein kinase to form a serine/threonine kinase holoenzyme complex also known as maturation promoting factor (MPF). The cyclin subunit imparts substrate specificity to the complex.</text>
</comment>
<dbReference type="GO" id="GO:0045721">
    <property type="term" value="P:negative regulation of gluconeogenesis"/>
    <property type="evidence" value="ECO:0007669"/>
    <property type="project" value="TreeGrafter"/>
</dbReference>
<evidence type="ECO:0000313" key="9">
    <source>
        <dbReference type="Proteomes" id="UP000187406"/>
    </source>
</evidence>
<dbReference type="GO" id="GO:0006623">
    <property type="term" value="P:protein targeting to vacuole"/>
    <property type="evidence" value="ECO:0007669"/>
    <property type="project" value="TreeGrafter"/>
</dbReference>
<comment type="similarity">
    <text evidence="5">Belongs to the cyclin family.</text>
</comment>
<evidence type="ECO:0000256" key="6">
    <source>
        <dbReference type="SAM" id="MobiDB-lite"/>
    </source>
</evidence>
<evidence type="ECO:0000259" key="7">
    <source>
        <dbReference type="SMART" id="SM00385"/>
    </source>
</evidence>
<dbReference type="GO" id="GO:0007039">
    <property type="term" value="P:protein catabolic process in the vacuole"/>
    <property type="evidence" value="ECO:0007669"/>
    <property type="project" value="TreeGrafter"/>
</dbReference>
<dbReference type="OrthoDB" id="62at2759"/>
<dbReference type="GO" id="GO:0043161">
    <property type="term" value="P:proteasome-mediated ubiquitin-dependent protein catabolic process"/>
    <property type="evidence" value="ECO:0007669"/>
    <property type="project" value="TreeGrafter"/>
</dbReference>
<accession>A0A1Q3C8F1</accession>
<dbReference type="InterPro" id="IPR004367">
    <property type="entry name" value="Cyclin_C-dom"/>
</dbReference>
<dbReference type="GO" id="GO:0005773">
    <property type="term" value="C:vacuole"/>
    <property type="evidence" value="ECO:0007669"/>
    <property type="project" value="GOC"/>
</dbReference>
<dbReference type="InParanoid" id="A0A1Q3C8F1"/>
<dbReference type="CDD" id="cd20544">
    <property type="entry name" value="CYCLIN_AtCycD-like_rpt2"/>
    <property type="match status" value="1"/>
</dbReference>
<dbReference type="SMART" id="SM00385">
    <property type="entry name" value="CYCLIN"/>
    <property type="match status" value="1"/>
</dbReference>
<dbReference type="SUPFAM" id="SSF47954">
    <property type="entry name" value="Cyclin-like"/>
    <property type="match status" value="1"/>
</dbReference>
<sequence>MPVRVVESSTPSQVPDANIGHTSPPACTLLSVGQAFSGTQNVSSLQKEEAWRVNVRIQGVDLDHGYLCGTMEALNVPMADTPVVTFWEGEIVDTKNYTFFTGKWEAMPEDDIRHWTKFPSFSPFMSQVGVDGGKALDLSNYPYIFMRWKEQYFVNVGTDCGLTIAGFYYVCFSCNDGSINGFYYDPNSSPFQKLELKSTNEGRSGFSFSSYELQFSGPVTPDNYSHRHPNLERHVDSFYTTKEDCEQAFNICIQKESSYMPLPGYVELLPSHTLVFARFKAIQWLIKSRDRLNLSFETVFNAANYFDRFISMNQCHRWENWMVELLSVACLSVASKFSEISTPSLLEIEMEDLDHSFQSTTIMRMEIILLKALGWRLGSTTSYSYLELLPWKIDHLTTAPLPKEIKTRVTEFLLRAILDFKMLEYRPSIVAISALWCSIKELITPSDITSLFHEDQKDDLFKCHNIMEAGLVHPLSNLMTCGLSNNYPSSPVSVLLTERIYIHDCHVDLLFTKMPAGSNINLELSKKRKRD</sequence>
<reference evidence="9" key="1">
    <citation type="submission" date="2016-04" db="EMBL/GenBank/DDBJ databases">
        <title>Cephalotus genome sequencing.</title>
        <authorList>
            <person name="Fukushima K."/>
            <person name="Hasebe M."/>
            <person name="Fang X."/>
        </authorList>
    </citation>
    <scope>NUCLEOTIDE SEQUENCE [LARGE SCALE GENOMIC DNA]</scope>
    <source>
        <strain evidence="9">cv. St1</strain>
    </source>
</reference>
<evidence type="ECO:0000256" key="4">
    <source>
        <dbReference type="ARBA" id="ARBA00061469"/>
    </source>
</evidence>
<protein>
    <recommendedName>
        <fullName evidence="3">B-like cyclin</fullName>
    </recommendedName>
</protein>